<dbReference type="InterPro" id="IPR003661">
    <property type="entry name" value="HisK_dim/P_dom"/>
</dbReference>
<dbReference type="NCBIfam" id="TIGR00229">
    <property type="entry name" value="sensory_box"/>
    <property type="match status" value="1"/>
</dbReference>
<comment type="catalytic activity">
    <reaction evidence="1">
        <text>ATP + protein L-histidine = ADP + protein N-phospho-L-histidine.</text>
        <dbReference type="EC" id="2.7.13.3"/>
    </reaction>
</comment>
<dbReference type="Pfam" id="PF13426">
    <property type="entry name" value="PAS_9"/>
    <property type="match status" value="1"/>
</dbReference>
<dbReference type="CDD" id="cd14014">
    <property type="entry name" value="STKc_PknB_like"/>
    <property type="match status" value="1"/>
</dbReference>
<accession>A0A643G2W6</accession>
<dbReference type="SMART" id="SM00388">
    <property type="entry name" value="HisKA"/>
    <property type="match status" value="1"/>
</dbReference>
<keyword evidence="3" id="KW-0597">Phosphoprotein</keyword>
<dbReference type="InterPro" id="IPR011009">
    <property type="entry name" value="Kinase-like_dom_sf"/>
</dbReference>
<dbReference type="PROSITE" id="PS50011">
    <property type="entry name" value="PROTEIN_KINASE_DOM"/>
    <property type="match status" value="1"/>
</dbReference>
<dbReference type="InterPro" id="IPR036890">
    <property type="entry name" value="HATPase_C_sf"/>
</dbReference>
<dbReference type="Pfam" id="PF00069">
    <property type="entry name" value="Pkinase"/>
    <property type="match status" value="1"/>
</dbReference>
<dbReference type="Gene3D" id="3.30.450.20">
    <property type="entry name" value="PAS domain"/>
    <property type="match status" value="1"/>
</dbReference>
<evidence type="ECO:0000259" key="4">
    <source>
        <dbReference type="PROSITE" id="PS50011"/>
    </source>
</evidence>
<dbReference type="PROSITE" id="PS50112">
    <property type="entry name" value="PAS"/>
    <property type="match status" value="1"/>
</dbReference>
<dbReference type="SUPFAM" id="SSF55785">
    <property type="entry name" value="PYP-like sensor domain (PAS domain)"/>
    <property type="match status" value="1"/>
</dbReference>
<dbReference type="RefSeq" id="WP_150983400.1">
    <property type="nucleotide sequence ID" value="NZ_CP062803.1"/>
</dbReference>
<proteinExistence type="predicted"/>
<feature type="domain" description="Protein kinase" evidence="4">
    <location>
        <begin position="1"/>
        <end position="276"/>
    </location>
</feature>
<dbReference type="PRINTS" id="PR00344">
    <property type="entry name" value="BCTRLSENSOR"/>
</dbReference>
<dbReference type="InterPro" id="IPR003594">
    <property type="entry name" value="HATPase_dom"/>
</dbReference>
<dbReference type="PANTHER" id="PTHR43642">
    <property type="entry name" value="HYBRID SIGNAL TRANSDUCTION HISTIDINE KINASE G"/>
    <property type="match status" value="1"/>
</dbReference>
<dbReference type="SUPFAM" id="SSF55874">
    <property type="entry name" value="ATPase domain of HSP90 chaperone/DNA topoisomerase II/histidine kinase"/>
    <property type="match status" value="1"/>
</dbReference>
<feature type="domain" description="PAC" evidence="7">
    <location>
        <begin position="1550"/>
        <end position="1599"/>
    </location>
</feature>
<reference evidence="8 9" key="1">
    <citation type="submission" date="2020-10" db="EMBL/GenBank/DDBJ databases">
        <title>Complete genome sequence of Cupriavidus basilensis CCUG 49340T.</title>
        <authorList>
            <person name="Salva-Serra F."/>
            <person name="Donoso R.A."/>
            <person name="Cho K.H."/>
            <person name="Yoo J.A."/>
            <person name="Lee K."/>
            <person name="Yoon S.-H."/>
            <person name="Perez-Pantoja D."/>
            <person name="Moore E.R.B."/>
        </authorList>
    </citation>
    <scope>NUCLEOTIDE SEQUENCE [LARGE SCALE GENOMIC DNA]</scope>
    <source>
        <strain evidence="9">CCUG 49340</strain>
    </source>
</reference>
<dbReference type="PANTHER" id="PTHR43642:SF1">
    <property type="entry name" value="HYBRID SIGNAL TRANSDUCTION HISTIDINE KINASE G"/>
    <property type="match status" value="1"/>
</dbReference>
<evidence type="ECO:0000259" key="6">
    <source>
        <dbReference type="PROSITE" id="PS50112"/>
    </source>
</evidence>
<organism evidence="8 9">
    <name type="scientific">Cupriavidus basilensis</name>
    <dbReference type="NCBI Taxonomy" id="68895"/>
    <lineage>
        <taxon>Bacteria</taxon>
        <taxon>Pseudomonadati</taxon>
        <taxon>Pseudomonadota</taxon>
        <taxon>Betaproteobacteria</taxon>
        <taxon>Burkholderiales</taxon>
        <taxon>Burkholderiaceae</taxon>
        <taxon>Cupriavidus</taxon>
    </lineage>
</organism>
<evidence type="ECO:0000259" key="5">
    <source>
        <dbReference type="PROSITE" id="PS50109"/>
    </source>
</evidence>
<dbReference type="CDD" id="cd00130">
    <property type="entry name" value="PAS"/>
    <property type="match status" value="1"/>
</dbReference>
<dbReference type="InterPro" id="IPR035965">
    <property type="entry name" value="PAS-like_dom_sf"/>
</dbReference>
<dbReference type="GO" id="GO:0005524">
    <property type="term" value="F:ATP binding"/>
    <property type="evidence" value="ECO:0007669"/>
    <property type="project" value="InterPro"/>
</dbReference>
<dbReference type="SMART" id="SM00387">
    <property type="entry name" value="HATPase_c"/>
    <property type="match status" value="1"/>
</dbReference>
<name>A0A643G2W6_9BURK</name>
<dbReference type="EMBL" id="CP062803">
    <property type="protein sequence ID" value="QOT78269.1"/>
    <property type="molecule type" value="Genomic_DNA"/>
</dbReference>
<dbReference type="GeneID" id="98401195"/>
<dbReference type="Proteomes" id="UP000397656">
    <property type="component" value="Chromosome 1"/>
</dbReference>
<feature type="domain" description="Histidine kinase" evidence="5">
    <location>
        <begin position="1619"/>
        <end position="1835"/>
    </location>
</feature>
<dbReference type="InterPro" id="IPR005467">
    <property type="entry name" value="His_kinase_dom"/>
</dbReference>
<dbReference type="Gene3D" id="3.40.50.300">
    <property type="entry name" value="P-loop containing nucleotide triphosphate hydrolases"/>
    <property type="match status" value="1"/>
</dbReference>
<dbReference type="EC" id="2.7.13.3" evidence="2"/>
<dbReference type="InterPro" id="IPR029016">
    <property type="entry name" value="GAF-like_dom_sf"/>
</dbReference>
<dbReference type="Gene3D" id="1.10.510.10">
    <property type="entry name" value="Transferase(Phosphotransferase) domain 1"/>
    <property type="match status" value="1"/>
</dbReference>
<dbReference type="InterPro" id="IPR041664">
    <property type="entry name" value="AAA_16"/>
</dbReference>
<evidence type="ECO:0000256" key="2">
    <source>
        <dbReference type="ARBA" id="ARBA00012438"/>
    </source>
</evidence>
<dbReference type="Gene3D" id="3.30.450.40">
    <property type="match status" value="1"/>
</dbReference>
<dbReference type="Pfam" id="PF01590">
    <property type="entry name" value="GAF"/>
    <property type="match status" value="1"/>
</dbReference>
<evidence type="ECO:0000313" key="8">
    <source>
        <dbReference type="EMBL" id="QOT78269.1"/>
    </source>
</evidence>
<evidence type="ECO:0000259" key="7">
    <source>
        <dbReference type="PROSITE" id="PS50113"/>
    </source>
</evidence>
<dbReference type="PROSITE" id="PS50109">
    <property type="entry name" value="HIS_KIN"/>
    <property type="match status" value="1"/>
</dbReference>
<dbReference type="SUPFAM" id="SSF56112">
    <property type="entry name" value="Protein kinase-like (PK-like)"/>
    <property type="match status" value="1"/>
</dbReference>
<evidence type="ECO:0000256" key="1">
    <source>
        <dbReference type="ARBA" id="ARBA00000085"/>
    </source>
</evidence>
<evidence type="ECO:0000256" key="3">
    <source>
        <dbReference type="ARBA" id="ARBA00022553"/>
    </source>
</evidence>
<dbReference type="Gene3D" id="1.10.287.130">
    <property type="match status" value="1"/>
</dbReference>
<gene>
    <name evidence="8" type="ORF">F7R26_009800</name>
</gene>
<dbReference type="Pfam" id="PF13191">
    <property type="entry name" value="AAA_16"/>
    <property type="match status" value="1"/>
</dbReference>
<dbReference type="SMART" id="SM00220">
    <property type="entry name" value="S_TKc"/>
    <property type="match status" value="1"/>
</dbReference>
<evidence type="ECO:0000313" key="9">
    <source>
        <dbReference type="Proteomes" id="UP000397656"/>
    </source>
</evidence>
<dbReference type="SMART" id="SM00091">
    <property type="entry name" value="PAS"/>
    <property type="match status" value="1"/>
</dbReference>
<dbReference type="Pfam" id="PF25503">
    <property type="entry name" value="TPR_CHK1"/>
    <property type="match status" value="1"/>
</dbReference>
<dbReference type="PROSITE" id="PS50113">
    <property type="entry name" value="PAC"/>
    <property type="match status" value="1"/>
</dbReference>
<dbReference type="InterPro" id="IPR000719">
    <property type="entry name" value="Prot_kinase_dom"/>
</dbReference>
<dbReference type="Pfam" id="PF00512">
    <property type="entry name" value="HisKA"/>
    <property type="match status" value="1"/>
</dbReference>
<dbReference type="SUPFAM" id="SSF52540">
    <property type="entry name" value="P-loop containing nucleoside triphosphate hydrolases"/>
    <property type="match status" value="1"/>
</dbReference>
<dbReference type="InterPro" id="IPR036097">
    <property type="entry name" value="HisK_dim/P_sf"/>
</dbReference>
<protein>
    <recommendedName>
        <fullName evidence="2">histidine kinase</fullName>
        <ecNumber evidence="2">2.7.13.3</ecNumber>
    </recommendedName>
</protein>
<dbReference type="CDD" id="cd00082">
    <property type="entry name" value="HisKA"/>
    <property type="match status" value="1"/>
</dbReference>
<dbReference type="Pfam" id="PF02518">
    <property type="entry name" value="HATPase_c"/>
    <property type="match status" value="1"/>
</dbReference>
<dbReference type="SUPFAM" id="SSF55781">
    <property type="entry name" value="GAF domain-like"/>
    <property type="match status" value="1"/>
</dbReference>
<dbReference type="InterPro" id="IPR053159">
    <property type="entry name" value="Hybrid_Histidine_Kinase"/>
</dbReference>
<dbReference type="InterPro" id="IPR004358">
    <property type="entry name" value="Sig_transdc_His_kin-like_C"/>
</dbReference>
<dbReference type="InterPro" id="IPR000700">
    <property type="entry name" value="PAS-assoc_C"/>
</dbReference>
<sequence length="1836" mass="202271">MKRSLRFCVEGDARARILWKDGDRVLGRWIIELDGRQTPVLAVWPATERPTSSNLSRLTHEYGLKEELDGTWAARPLALVRESGRTALLLEDPGGEPLAGMLGSPMELNRFLRLAIGIAAALSQLHRRRLIHKDLKPAHILVNDNLGSARLTGFGLASRLARERHAPGPAEEITGTLAYMAPEQTGRMNRPIDARSDLYAFGVTLYQMLTGVLPFATDDPMGLVHCHLARQPTPPVQRIPGIPALLSDLVLRLLAKPAEERYQTAAGLEADLRRCLAEWEKRGRIDAFPLGAHDVPERPMTPSRLHGREREIQALLAAYDRVVADGMPELVLVSGYSGIGKTSVVHELRQAVVSRGGLFSSGKFDQFKRDIQYATLTQALQSLIRPLLGKSEAELKPWRQALDTALGPNGALLAPLIPELELILGPQPRVAVLPPRDTQHRLHQVFQCLLGVFARAEHPLVLFLDDLQWLDTATLDLLAYLATQPEMRHLLLVGAYRSNEVKPSHPLLQRLSAIRQAGGQVRDVKLAPLGVTDIGRLIADALRCPPARVAALAGLVQAKTAGNPFFAVQFLTTLADEELLAFDQRGVGWSWDLEQILAKGFTENVADLMLNKLERLPEGTRDALQLLACLGNDAAITLLTTVHGGNQTLLEEALWPAMHAGLVVYQEGTCRFQHDRIQEAAYRLIPEGARPAAHLEIGRRLASGTPREAIPDRIFEIVGQLNRGTALIHTTGEREQVAELNLLAGERAKAATAYASALGCLAAGATLLRGDARKRRPELAFALDLHRAECEFLTGALPEAESRLADLADRAGSLPDLAHVTQLQLELFLACGQRARAVEVGLDYLRRAGIQCPAKPDKQDVQQEYGRMWQLIGNRPIEALRDLPLMTDEVSRGTMDVLTALMLPAWYTNVDLGSLIIGRMSNLSLEHGNCDASCLNYAWLGLILGPQSGDYDAAFRFGQLGVDLVEQHGLDRFKARVYQAFGGHVMQWTRPIRTARSLVQRAFDVASKLGDLTYASFARNNHITQMLAIGEPLAEVQREAEAMIDFAYKARFSLAVDRVTPQLQLVRSLRGRTPVFGSLSDAGFHEESYERYLDEPPGPTLATCWYWVRKLQARYLAGDYATALAAADRADRLLWTCPSFFEQAEYHFYAALAHAAHDIPRVEPERARRIRVIGDHHRQLRLWAEHCPENFQTRAALVGAELARIEDRETDAMNLYEQAIRSARDSDFVHNEALANELAARFYAARGFEKIARVYLQDARHGYLRWGADGKVQQLDGLFPHLCGAESAPAPTATIGLPLERLDLATVIAVSQAISGEVVLDKLLDTLMRTALEQAGAERGVLVLSRGTGLHIVAEATTRGDAVAVQLLDESVCATKLPVSMLHYVLRARENIIVDNAMTQSAFADDPYVQRQHARSILCLPLLTQAKLIGALYLENNLAPRVFAPARTAVLKLLASQAATAIENAHLYRDLAQREAKIQRLLEGNFIGIFIWHLDGRILEANDAFLHMLGYQRDDLASASLGWPDLTPPEWHARDATLAQEFRLTGSVPPPFEKEFYRKDGSRVPVLIGSASFEESEEQGVSFVLNLTERKRAEEALQSAQAQLAHVTRVTTLNALTASIAHEVNQPLAAIVTNANSALRWLARQPPDLGEVRDAVESIVQAGHRAGSVIGGMRALFRKTTAASMALDLNRLIEDTSALVHCEVIRHQILVQTDLAADLPQVVGDRVQLQQVLLNLLMNGIEAMKDVTDRPRVLRIQSRCDAAGAALVAVHDTGIGLEPQAEERIFDGFYTTKTEGLGMGLTICRMIVEAQAGRLWASANTPFGAVFQFTLPPAHD</sequence>
<dbReference type="InterPro" id="IPR000014">
    <property type="entry name" value="PAS"/>
</dbReference>
<dbReference type="SMART" id="SM00065">
    <property type="entry name" value="GAF"/>
    <property type="match status" value="1"/>
</dbReference>
<dbReference type="InterPro" id="IPR003018">
    <property type="entry name" value="GAF"/>
</dbReference>
<dbReference type="InterPro" id="IPR027417">
    <property type="entry name" value="P-loop_NTPase"/>
</dbReference>
<dbReference type="GO" id="GO:0000155">
    <property type="term" value="F:phosphorelay sensor kinase activity"/>
    <property type="evidence" value="ECO:0007669"/>
    <property type="project" value="InterPro"/>
</dbReference>
<dbReference type="SUPFAM" id="SSF47384">
    <property type="entry name" value="Homodimeric domain of signal transducing histidine kinase"/>
    <property type="match status" value="1"/>
</dbReference>
<feature type="domain" description="PAS" evidence="6">
    <location>
        <begin position="1474"/>
        <end position="1530"/>
    </location>
</feature>
<dbReference type="Gene3D" id="3.30.565.10">
    <property type="entry name" value="Histidine kinase-like ATPase, C-terminal domain"/>
    <property type="match status" value="1"/>
</dbReference>